<gene>
    <name evidence="1" type="ORF">PITG_17418</name>
</gene>
<dbReference type="GeneID" id="9471448"/>
<dbReference type="EMBL" id="DS028171">
    <property type="protein sequence ID" value="EEY66847.1"/>
    <property type="molecule type" value="Genomic_DNA"/>
</dbReference>
<dbReference type="OrthoDB" id="165537at2759"/>
<evidence type="ECO:0000313" key="1">
    <source>
        <dbReference type="EMBL" id="EEY66847.1"/>
    </source>
</evidence>
<dbReference type="InParanoid" id="D0NW11"/>
<dbReference type="Proteomes" id="UP000006643">
    <property type="component" value="Unassembled WGS sequence"/>
</dbReference>
<dbReference type="VEuPathDB" id="FungiDB:PITG_17418"/>
<evidence type="ECO:0000313" key="2">
    <source>
        <dbReference type="Proteomes" id="UP000006643"/>
    </source>
</evidence>
<dbReference type="HOGENOM" id="CLU_1374612_0_0_1"/>
<protein>
    <recommendedName>
        <fullName evidence="3">DDE Tnp4 domain-containing protein</fullName>
    </recommendedName>
</protein>
<proteinExistence type="predicted"/>
<dbReference type="AlphaFoldDB" id="D0NW11"/>
<dbReference type="KEGG" id="pif:PITG_17418"/>
<sequence length="199" mass="22494">MHQADAAPTARPIDKAPAGCGVIWPPLATLLSASEPQRTTTTYSKQAIANVKRVKVTKAATQLKTRLEVPENTFNNMGGNIIDLTRNAPDVIRRRRARAPGSDALQQHSVKEGVGCTRIVEQAFGRLKGIFCIYKQPFQQGTPEYMVMIIVETLVLHNWLIDLKHKVNKKTQARWLRKAWRRATNDGVVRRMMFTFRSM</sequence>
<dbReference type="RefSeq" id="XP_002896734.1">
    <property type="nucleotide sequence ID" value="XM_002896688.1"/>
</dbReference>
<organism evidence="1 2">
    <name type="scientific">Phytophthora infestans (strain T30-4)</name>
    <name type="common">Potato late blight agent</name>
    <dbReference type="NCBI Taxonomy" id="403677"/>
    <lineage>
        <taxon>Eukaryota</taxon>
        <taxon>Sar</taxon>
        <taxon>Stramenopiles</taxon>
        <taxon>Oomycota</taxon>
        <taxon>Peronosporomycetes</taxon>
        <taxon>Peronosporales</taxon>
        <taxon>Peronosporaceae</taxon>
        <taxon>Phytophthora</taxon>
    </lineage>
</organism>
<reference evidence="2" key="1">
    <citation type="journal article" date="2009" name="Nature">
        <title>Genome sequence and analysis of the Irish potato famine pathogen Phytophthora infestans.</title>
        <authorList>
            <consortium name="The Broad Institute Genome Sequencing Platform"/>
            <person name="Haas B.J."/>
            <person name="Kamoun S."/>
            <person name="Zody M.C."/>
            <person name="Jiang R.H."/>
            <person name="Handsaker R.E."/>
            <person name="Cano L.M."/>
            <person name="Grabherr M."/>
            <person name="Kodira C.D."/>
            <person name="Raffaele S."/>
            <person name="Torto-Alalibo T."/>
            <person name="Bozkurt T.O."/>
            <person name="Ah-Fong A.M."/>
            <person name="Alvarado L."/>
            <person name="Anderson V.L."/>
            <person name="Armstrong M.R."/>
            <person name="Avrova A."/>
            <person name="Baxter L."/>
            <person name="Beynon J."/>
            <person name="Boevink P.C."/>
            <person name="Bollmann S.R."/>
            <person name="Bos J.I."/>
            <person name="Bulone V."/>
            <person name="Cai G."/>
            <person name="Cakir C."/>
            <person name="Carrington J.C."/>
            <person name="Chawner M."/>
            <person name="Conti L."/>
            <person name="Costanzo S."/>
            <person name="Ewan R."/>
            <person name="Fahlgren N."/>
            <person name="Fischbach M.A."/>
            <person name="Fugelstad J."/>
            <person name="Gilroy E.M."/>
            <person name="Gnerre S."/>
            <person name="Green P.J."/>
            <person name="Grenville-Briggs L.J."/>
            <person name="Griffith J."/>
            <person name="Grunwald N.J."/>
            <person name="Horn K."/>
            <person name="Horner N.R."/>
            <person name="Hu C.H."/>
            <person name="Huitema E."/>
            <person name="Jeong D.H."/>
            <person name="Jones A.M."/>
            <person name="Jones J.D."/>
            <person name="Jones R.W."/>
            <person name="Karlsson E.K."/>
            <person name="Kunjeti S.G."/>
            <person name="Lamour K."/>
            <person name="Liu Z."/>
            <person name="Ma L."/>
            <person name="Maclean D."/>
            <person name="Chibucos M.C."/>
            <person name="McDonald H."/>
            <person name="McWalters J."/>
            <person name="Meijer H.J."/>
            <person name="Morgan W."/>
            <person name="Morris P.F."/>
            <person name="Munro C.A."/>
            <person name="O'Neill K."/>
            <person name="Ospina-Giraldo M."/>
            <person name="Pinzon A."/>
            <person name="Pritchard L."/>
            <person name="Ramsahoye B."/>
            <person name="Ren Q."/>
            <person name="Restrepo S."/>
            <person name="Roy S."/>
            <person name="Sadanandom A."/>
            <person name="Savidor A."/>
            <person name="Schornack S."/>
            <person name="Schwartz D.C."/>
            <person name="Schumann U.D."/>
            <person name="Schwessinger B."/>
            <person name="Seyer L."/>
            <person name="Sharpe T."/>
            <person name="Silvar C."/>
            <person name="Song J."/>
            <person name="Studholme D.J."/>
            <person name="Sykes S."/>
            <person name="Thines M."/>
            <person name="van de Vondervoort P.J."/>
            <person name="Phuntumart V."/>
            <person name="Wawra S."/>
            <person name="Weide R."/>
            <person name="Win J."/>
            <person name="Young C."/>
            <person name="Zhou S."/>
            <person name="Fry W."/>
            <person name="Meyers B.C."/>
            <person name="van West P."/>
            <person name="Ristaino J."/>
            <person name="Govers F."/>
            <person name="Birch P.R."/>
            <person name="Whisson S.C."/>
            <person name="Judelson H.S."/>
            <person name="Nusbaum C."/>
        </authorList>
    </citation>
    <scope>NUCLEOTIDE SEQUENCE [LARGE SCALE GENOMIC DNA]</scope>
    <source>
        <strain evidence="2">T30-4</strain>
    </source>
</reference>
<name>D0NW11_PHYIT</name>
<keyword evidence="2" id="KW-1185">Reference proteome</keyword>
<evidence type="ECO:0008006" key="3">
    <source>
        <dbReference type="Google" id="ProtNLM"/>
    </source>
</evidence>
<accession>D0NW11</accession>